<proteinExistence type="predicted"/>
<dbReference type="EMBL" id="MT141494">
    <property type="protein sequence ID" value="QJA63286.1"/>
    <property type="molecule type" value="Genomic_DNA"/>
</dbReference>
<accession>A0A6M3JYF4</accession>
<evidence type="ECO:0000313" key="1">
    <source>
        <dbReference type="EMBL" id="QJA63286.1"/>
    </source>
</evidence>
<dbReference type="AlphaFoldDB" id="A0A6M3JYF4"/>
<dbReference type="EMBL" id="MT142139">
    <property type="protein sequence ID" value="QJA75080.1"/>
    <property type="molecule type" value="Genomic_DNA"/>
</dbReference>
<gene>
    <name evidence="2" type="ORF">MM415A01873_0011</name>
    <name evidence="1" type="ORF">MM415B00636_0019</name>
</gene>
<sequence length="50" mass="5916">MKKSRCQECGAIEAIYNPETLSGSLCPDCFRDRMQEDIEIYDYPCEREDY</sequence>
<protein>
    <submittedName>
        <fullName evidence="2">Uncharacterized protein</fullName>
    </submittedName>
</protein>
<name>A0A6M3JYF4_9ZZZZ</name>
<evidence type="ECO:0000313" key="2">
    <source>
        <dbReference type="EMBL" id="QJA75080.1"/>
    </source>
</evidence>
<organism evidence="2">
    <name type="scientific">viral metagenome</name>
    <dbReference type="NCBI Taxonomy" id="1070528"/>
    <lineage>
        <taxon>unclassified sequences</taxon>
        <taxon>metagenomes</taxon>
        <taxon>organismal metagenomes</taxon>
    </lineage>
</organism>
<reference evidence="2" key="1">
    <citation type="submission" date="2020-03" db="EMBL/GenBank/DDBJ databases">
        <title>The deep terrestrial virosphere.</title>
        <authorList>
            <person name="Holmfeldt K."/>
            <person name="Nilsson E."/>
            <person name="Simone D."/>
            <person name="Lopez-Fernandez M."/>
            <person name="Wu X."/>
            <person name="de Brujin I."/>
            <person name="Lundin D."/>
            <person name="Andersson A."/>
            <person name="Bertilsson S."/>
            <person name="Dopson M."/>
        </authorList>
    </citation>
    <scope>NUCLEOTIDE SEQUENCE</scope>
    <source>
        <strain evidence="2">MM415A01873</strain>
        <strain evidence="1">MM415B00636</strain>
    </source>
</reference>